<dbReference type="GO" id="GO:0005436">
    <property type="term" value="F:sodium:phosphate symporter activity"/>
    <property type="evidence" value="ECO:0007669"/>
    <property type="project" value="InterPro"/>
</dbReference>
<dbReference type="EMBL" id="CP066776">
    <property type="protein sequence ID" value="QQL44040.1"/>
    <property type="molecule type" value="Genomic_DNA"/>
</dbReference>
<gene>
    <name evidence="7" type="ORF">G3M56_009050</name>
</gene>
<reference evidence="7 8" key="1">
    <citation type="submission" date="2020-12" db="EMBL/GenBank/DDBJ databases">
        <title>Sulforoseuscoccus oceanibium gen. nov., sp. nov., a representative of the phylum Verrucomicrobia with special cytoplasmic membrane, and proposal of Sulforoseuscoccusaceae fam. nov.</title>
        <authorList>
            <person name="Xi F."/>
        </authorList>
    </citation>
    <scope>NUCLEOTIDE SEQUENCE [LARGE SCALE GENOMIC DNA]</scope>
    <source>
        <strain evidence="7 8">T37</strain>
    </source>
</reference>
<dbReference type="InterPro" id="IPR003841">
    <property type="entry name" value="Na/Pi_transpt"/>
</dbReference>
<evidence type="ECO:0000256" key="4">
    <source>
        <dbReference type="ARBA" id="ARBA00022989"/>
    </source>
</evidence>
<dbReference type="AlphaFoldDB" id="A0A6B3L746"/>
<dbReference type="PANTHER" id="PTHR10010">
    <property type="entry name" value="SOLUTE CARRIER FAMILY 34 SODIUM PHOSPHATE , MEMBER 2-RELATED"/>
    <property type="match status" value="1"/>
</dbReference>
<evidence type="ECO:0000313" key="8">
    <source>
        <dbReference type="Proteomes" id="UP000475117"/>
    </source>
</evidence>
<keyword evidence="2" id="KW-1003">Cell membrane</keyword>
<dbReference type="InterPro" id="IPR004633">
    <property type="entry name" value="NaPi_cotrn-rel/YqeW-like"/>
</dbReference>
<dbReference type="Proteomes" id="UP000475117">
    <property type="component" value="Chromosome"/>
</dbReference>
<dbReference type="Pfam" id="PF02690">
    <property type="entry name" value="Na_Pi_cotrans"/>
    <property type="match status" value="2"/>
</dbReference>
<evidence type="ECO:0000256" key="3">
    <source>
        <dbReference type="ARBA" id="ARBA00022692"/>
    </source>
</evidence>
<accession>A0A6B3L746</accession>
<dbReference type="SUPFAM" id="SSF109755">
    <property type="entry name" value="PhoU-like"/>
    <property type="match status" value="1"/>
</dbReference>
<feature type="domain" description="PhoU" evidence="6">
    <location>
        <begin position="382"/>
        <end position="469"/>
    </location>
</feature>
<dbReference type="RefSeq" id="WP_164363362.1">
    <property type="nucleotide sequence ID" value="NZ_CP066776.1"/>
</dbReference>
<keyword evidence="5" id="KW-0472">Membrane</keyword>
<organism evidence="7 8">
    <name type="scientific">Sulfuriroseicoccus oceanibius</name>
    <dbReference type="NCBI Taxonomy" id="2707525"/>
    <lineage>
        <taxon>Bacteria</taxon>
        <taxon>Pseudomonadati</taxon>
        <taxon>Verrucomicrobiota</taxon>
        <taxon>Verrucomicrobiia</taxon>
        <taxon>Verrucomicrobiales</taxon>
        <taxon>Verrucomicrobiaceae</taxon>
        <taxon>Sulfuriroseicoccus</taxon>
    </lineage>
</organism>
<dbReference type="KEGG" id="soa:G3M56_009050"/>
<dbReference type="NCBIfam" id="TIGR00704">
    <property type="entry name" value="NaPi_cotrn_rel"/>
    <property type="match status" value="1"/>
</dbReference>
<keyword evidence="3" id="KW-0812">Transmembrane</keyword>
<sequence length="582" mass="64016">MTTLPLAVSAWDTIAVLLKVLGSLGVFLFGMKVMSEGIQKVAGDKMRAALASMTSNRFSAALTGLFTTGLVQSSSATTVLVVSFVNAGLLTLVESIGVIMGANLGTTLTAWIIAVIGKFKITQVALPIIGIALPFFFAGKGKWKNTGETLIGFGILFLGLGMLKDSVPDSSTLSDSNALRESILWIQNIGGYPAILMFLVIGVVLTLLLQSSSAAMAITIMMATKGWLGEGSEAFLYSAAIVLGENIGTTVTAWLAALPANVNAKRAARAHLLFNVIGVLWMLVVFKIFTEGVWSITENMPESWRVSSKHQSDIGFAVAIFHSAFNLINILLLIWFVPQIARIVEKWVKDKKKTDEQPRLRYISQTLVDLGELNVVEAEDAVRKMSVNTKEMFDGFVELFENPGEDLSEKVAALKQMEETSDVMMHDITEYLVRCSARDVGSANAHHIARMIRLVAELEECTDGIYRLVKLLQRKYRKGREFTDGQRESISELITATRRTLEIADQYLLDANTPQTAVHEAHTMEKQTDRMRKSFNKQAMNRMSEGDARVEMLMIDINNQLESLANHALNVVQVSSETDHLD</sequence>
<dbReference type="InterPro" id="IPR038078">
    <property type="entry name" value="PhoU-like_sf"/>
</dbReference>
<keyword evidence="4" id="KW-1133">Transmembrane helix</keyword>
<proteinExistence type="predicted"/>
<name>A0A6B3L746_9BACT</name>
<evidence type="ECO:0000256" key="5">
    <source>
        <dbReference type="ARBA" id="ARBA00023136"/>
    </source>
</evidence>
<dbReference type="NCBIfam" id="NF037997">
    <property type="entry name" value="Na_Pi_symport"/>
    <property type="match status" value="1"/>
</dbReference>
<evidence type="ECO:0000256" key="2">
    <source>
        <dbReference type="ARBA" id="ARBA00022475"/>
    </source>
</evidence>
<evidence type="ECO:0000259" key="6">
    <source>
        <dbReference type="Pfam" id="PF01895"/>
    </source>
</evidence>
<dbReference type="InterPro" id="IPR026022">
    <property type="entry name" value="PhoU_dom"/>
</dbReference>
<evidence type="ECO:0000256" key="1">
    <source>
        <dbReference type="ARBA" id="ARBA00004651"/>
    </source>
</evidence>
<keyword evidence="8" id="KW-1185">Reference proteome</keyword>
<protein>
    <submittedName>
        <fullName evidence="7">Na/Pi cotransporter family protein</fullName>
    </submittedName>
</protein>
<dbReference type="Gene3D" id="1.20.58.220">
    <property type="entry name" value="Phosphate transport system protein phou homolog 2, domain 2"/>
    <property type="match status" value="1"/>
</dbReference>
<evidence type="ECO:0000313" key="7">
    <source>
        <dbReference type="EMBL" id="QQL44040.1"/>
    </source>
</evidence>
<dbReference type="GO" id="GO:0005886">
    <property type="term" value="C:plasma membrane"/>
    <property type="evidence" value="ECO:0007669"/>
    <property type="project" value="UniProtKB-SubCell"/>
</dbReference>
<comment type="subcellular location">
    <subcellularLocation>
        <location evidence="1">Cell membrane</location>
        <topology evidence="1">Multi-pass membrane protein</topology>
    </subcellularLocation>
</comment>
<dbReference type="Pfam" id="PF01895">
    <property type="entry name" value="PhoU"/>
    <property type="match status" value="1"/>
</dbReference>
<dbReference type="GO" id="GO:0044341">
    <property type="term" value="P:sodium-dependent phosphate transport"/>
    <property type="evidence" value="ECO:0007669"/>
    <property type="project" value="InterPro"/>
</dbReference>
<dbReference type="PANTHER" id="PTHR10010:SF46">
    <property type="entry name" value="SODIUM-DEPENDENT PHOSPHATE TRANSPORT PROTEIN 2B"/>
    <property type="match status" value="1"/>
</dbReference>